<protein>
    <submittedName>
        <fullName evidence="1">Uncharacterized protein</fullName>
    </submittedName>
</protein>
<dbReference type="Proteomes" id="UP000013840">
    <property type="component" value="Unassembled WGS sequence"/>
</dbReference>
<dbReference type="eggNOG" id="ENOG5032S72">
    <property type="taxonomic scope" value="Bacteria"/>
</dbReference>
<gene>
    <name evidence="1" type="ORF">UC7_01592</name>
</gene>
<keyword evidence="2" id="KW-1185">Reference proteome</keyword>
<dbReference type="OrthoDB" id="2190431at2"/>
<dbReference type="RefSeq" id="WP_010771719.1">
    <property type="nucleotide sequence ID" value="NZ_KB946333.1"/>
</dbReference>
<accession>R3WVG4</accession>
<reference evidence="1 2" key="1">
    <citation type="submission" date="2013-02" db="EMBL/GenBank/DDBJ databases">
        <title>The Genome Sequence of Enterococcus caccae BAA-1240.</title>
        <authorList>
            <consortium name="The Broad Institute Genome Sequencing Platform"/>
            <consortium name="The Broad Institute Genome Sequencing Center for Infectious Disease"/>
            <person name="Earl A.M."/>
            <person name="Gilmore M.S."/>
            <person name="Lebreton F."/>
            <person name="Walker B."/>
            <person name="Young S.K."/>
            <person name="Zeng Q."/>
            <person name="Gargeya S."/>
            <person name="Fitzgerald M."/>
            <person name="Haas B."/>
            <person name="Abouelleil A."/>
            <person name="Alvarado L."/>
            <person name="Arachchi H.M."/>
            <person name="Berlin A.M."/>
            <person name="Chapman S.B."/>
            <person name="Dewar J."/>
            <person name="Goldberg J."/>
            <person name="Griggs A."/>
            <person name="Gujja S."/>
            <person name="Hansen M."/>
            <person name="Howarth C."/>
            <person name="Imamovic A."/>
            <person name="Larimer J."/>
            <person name="McCowan C."/>
            <person name="Murphy C."/>
            <person name="Neiman D."/>
            <person name="Pearson M."/>
            <person name="Priest M."/>
            <person name="Roberts A."/>
            <person name="Saif S."/>
            <person name="Shea T."/>
            <person name="Sisk P."/>
            <person name="Sykes S."/>
            <person name="Wortman J."/>
            <person name="Nusbaum C."/>
            <person name="Birren B."/>
        </authorList>
    </citation>
    <scope>NUCLEOTIDE SEQUENCE [LARGE SCALE GENOMIC DNA]</scope>
    <source>
        <strain evidence="1 2">ATCC BAA-1240</strain>
    </source>
</reference>
<proteinExistence type="predicted"/>
<dbReference type="EMBL" id="AJAU01000017">
    <property type="protein sequence ID" value="EOL45795.1"/>
    <property type="molecule type" value="Genomic_DNA"/>
</dbReference>
<dbReference type="PATRIC" id="fig|1158612.3.peg.1579"/>
<evidence type="ECO:0000313" key="2">
    <source>
        <dbReference type="Proteomes" id="UP000013840"/>
    </source>
</evidence>
<organism evidence="1 2">
    <name type="scientific">Enterococcus caccae ATCC BAA-1240</name>
    <dbReference type="NCBI Taxonomy" id="1158612"/>
    <lineage>
        <taxon>Bacteria</taxon>
        <taxon>Bacillati</taxon>
        <taxon>Bacillota</taxon>
        <taxon>Bacilli</taxon>
        <taxon>Lactobacillales</taxon>
        <taxon>Enterococcaceae</taxon>
        <taxon>Enterococcus</taxon>
    </lineage>
</organism>
<sequence>MAKTEKTKQIEAVLWKENNKQGIFGCFEVTIGWGGQEIVDFITYKTNGEFRCYEIKVSKADFKSKAKLSFHGDFNYYVMPSELYEELKIDAKKEVENVKYYTEKEKIELFDTRLKNQNLGLITISPLGYMRTVIKPKRKYPDLSVRMTLLQSMLRSSNREIEKFYKVPGHGYWE</sequence>
<name>R3WVG4_9ENTE</name>
<dbReference type="AlphaFoldDB" id="R3WVG4"/>
<dbReference type="STRING" id="317735.RU98_GL002185"/>
<evidence type="ECO:0000313" key="1">
    <source>
        <dbReference type="EMBL" id="EOL45795.1"/>
    </source>
</evidence>
<comment type="caution">
    <text evidence="1">The sequence shown here is derived from an EMBL/GenBank/DDBJ whole genome shotgun (WGS) entry which is preliminary data.</text>
</comment>